<comment type="similarity">
    <text evidence="1 7">Belongs to the CcmH/CycL/Ccl2/NrfF family.</text>
</comment>
<feature type="chain" id="PRO_5044983899" description="Cytochrome c-type biogenesis protein" evidence="7">
    <location>
        <begin position="22"/>
        <end position="157"/>
    </location>
</feature>
<dbReference type="InterPro" id="IPR051263">
    <property type="entry name" value="C-type_cytochrome_biogenesis"/>
</dbReference>
<keyword evidence="7" id="KW-0812">Transmembrane</keyword>
<evidence type="ECO:0000256" key="5">
    <source>
        <dbReference type="ARBA" id="ARBA00022748"/>
    </source>
</evidence>
<dbReference type="Pfam" id="PF03918">
    <property type="entry name" value="CcmH"/>
    <property type="match status" value="1"/>
</dbReference>
<protein>
    <recommendedName>
        <fullName evidence="7">Cytochrome c-type biogenesis protein</fullName>
    </recommendedName>
</protein>
<keyword evidence="3 7" id="KW-0479">Metal-binding</keyword>
<dbReference type="EMBL" id="CP072425">
    <property type="protein sequence ID" value="QTL34276.1"/>
    <property type="molecule type" value="Genomic_DNA"/>
</dbReference>
<evidence type="ECO:0000256" key="4">
    <source>
        <dbReference type="ARBA" id="ARBA00022729"/>
    </source>
</evidence>
<evidence type="ECO:0000259" key="8">
    <source>
        <dbReference type="Pfam" id="PF03918"/>
    </source>
</evidence>
<dbReference type="Gene3D" id="1.10.8.640">
    <property type="entry name" value="Cytochrome C biogenesis protein"/>
    <property type="match status" value="1"/>
</dbReference>
<gene>
    <name evidence="9" type="ORF">J5X90_11930</name>
</gene>
<organism evidence="9 10">
    <name type="scientific">Pseudoalteromonas viridis</name>
    <dbReference type="NCBI Taxonomy" id="339617"/>
    <lineage>
        <taxon>Bacteria</taxon>
        <taxon>Pseudomonadati</taxon>
        <taxon>Pseudomonadota</taxon>
        <taxon>Gammaproteobacteria</taxon>
        <taxon>Alteromonadales</taxon>
        <taxon>Pseudoalteromonadaceae</taxon>
        <taxon>Pseudoalteromonas</taxon>
    </lineage>
</organism>
<evidence type="ECO:0000256" key="1">
    <source>
        <dbReference type="ARBA" id="ARBA00010342"/>
    </source>
</evidence>
<keyword evidence="7" id="KW-1133">Transmembrane helix</keyword>
<evidence type="ECO:0000256" key="7">
    <source>
        <dbReference type="RuleBase" id="RU364112"/>
    </source>
</evidence>
<dbReference type="RefSeq" id="WP_125783291.1">
    <property type="nucleotide sequence ID" value="NZ_CP072425.1"/>
</dbReference>
<keyword evidence="5" id="KW-0201">Cytochrome c-type biogenesis</keyword>
<keyword evidence="4 7" id="KW-0732">Signal</keyword>
<keyword evidence="2 7" id="KW-0349">Heme</keyword>
<sequence length="157" mass="18141">MKKLMLALALLAGLWSLGAHAVEDKYQFKNAEREQTFKELVQELRCPKCQNQNIADSDAVVAKDLRDRVLDMVQEGKSKQEVIDFMIDRYGYFVHYQPPVTPATIVLWVMPVVILVLGFGFIVFRQKKAARKQSWSPEDEQKLAELIKQSQRKERTS</sequence>
<name>A0ABX7V383_9GAMM</name>
<keyword evidence="6 7" id="KW-0408">Iron</keyword>
<dbReference type="CDD" id="cd16378">
    <property type="entry name" value="CcmH_N"/>
    <property type="match status" value="1"/>
</dbReference>
<dbReference type="InterPro" id="IPR005616">
    <property type="entry name" value="CcmH/CycL/Ccl2/NrfF_N"/>
</dbReference>
<accession>A0ABX7V383</accession>
<keyword evidence="10" id="KW-1185">Reference proteome</keyword>
<keyword evidence="7" id="KW-0472">Membrane</keyword>
<evidence type="ECO:0000313" key="9">
    <source>
        <dbReference type="EMBL" id="QTL34276.1"/>
    </source>
</evidence>
<dbReference type="InterPro" id="IPR038297">
    <property type="entry name" value="CcmH/CycL/NrfF/Ccl2_sf"/>
</dbReference>
<reference evidence="9 10" key="1">
    <citation type="submission" date="2021-03" db="EMBL/GenBank/DDBJ databases">
        <title>Complete Genome of Pseudoalteromonas viridis Strain BBR56, a new biocontrol bacterial candidate.</title>
        <authorList>
            <person name="Handayani D.P."/>
            <person name="Isnansetyo A."/>
            <person name="Istiqomah I."/>
            <person name="Jumina J."/>
        </authorList>
    </citation>
    <scope>NUCLEOTIDE SEQUENCE [LARGE SCALE GENOMIC DNA]</scope>
    <source>
        <strain evidence="9 10">BBR56</strain>
    </source>
</reference>
<feature type="signal peptide" evidence="7">
    <location>
        <begin position="1"/>
        <end position="21"/>
    </location>
</feature>
<dbReference type="Proteomes" id="UP000665025">
    <property type="component" value="Chromosome 1"/>
</dbReference>
<evidence type="ECO:0000313" key="10">
    <source>
        <dbReference type="Proteomes" id="UP000665025"/>
    </source>
</evidence>
<evidence type="ECO:0000256" key="6">
    <source>
        <dbReference type="ARBA" id="ARBA00023004"/>
    </source>
</evidence>
<comment type="function">
    <text evidence="7">Possible subunit of a heme lyase.</text>
</comment>
<feature type="domain" description="CcmH/CycL/Ccl2/NrfF N-terminal" evidence="8">
    <location>
        <begin position="10"/>
        <end position="146"/>
    </location>
</feature>
<feature type="transmembrane region" description="Helical" evidence="7">
    <location>
        <begin position="105"/>
        <end position="124"/>
    </location>
</feature>
<dbReference type="PANTHER" id="PTHR47870:SF1">
    <property type="entry name" value="CYTOCHROME C-TYPE BIOGENESIS PROTEIN CCMH"/>
    <property type="match status" value="1"/>
</dbReference>
<proteinExistence type="inferred from homology"/>
<evidence type="ECO:0000256" key="3">
    <source>
        <dbReference type="ARBA" id="ARBA00022723"/>
    </source>
</evidence>
<dbReference type="PANTHER" id="PTHR47870">
    <property type="entry name" value="CYTOCHROME C-TYPE BIOGENESIS PROTEIN CCMH"/>
    <property type="match status" value="1"/>
</dbReference>
<evidence type="ECO:0000256" key="2">
    <source>
        <dbReference type="ARBA" id="ARBA00022617"/>
    </source>
</evidence>